<evidence type="ECO:0000259" key="3">
    <source>
        <dbReference type="Pfam" id="PF00501"/>
    </source>
</evidence>
<reference evidence="5" key="1">
    <citation type="journal article" date="2019" name="Int. J. Syst. Evol. Microbiol.">
        <title>The Global Catalogue of Microorganisms (GCM) 10K type strain sequencing project: providing services to taxonomists for standard genome sequencing and annotation.</title>
        <authorList>
            <consortium name="The Broad Institute Genomics Platform"/>
            <consortium name="The Broad Institute Genome Sequencing Center for Infectious Disease"/>
            <person name="Wu L."/>
            <person name="Ma J."/>
        </authorList>
    </citation>
    <scope>NUCLEOTIDE SEQUENCE [LARGE SCALE GENOMIC DNA]</scope>
    <source>
        <strain evidence="5">CECT 8979</strain>
    </source>
</reference>
<sequence length="363" mass="40449">MTPHFTKIHNRFKLNGHHFSFEALKEVAYSLVKEGESFEQDIGQFLMDWLDASSTVSVKTSGSTGVPKTIKIQKQYMVNSAIATGDYFKLEPGDTALHCLPSKFIAGKMMLVRALVLGLELECVQPSSSPVWETEKHYDFSAMVPLQLSNVLSATQNISKLIVGGAKLSDDLKTRILQTHLKCYETYGMTETITHVAVKAVTSKGQNGDIYFKALPNVNFSQDERDCLVVDAPTISKDTIVTNDVVDLKSETSFEWLGRYDNVINSGGLKLFPEQLEELLSKIITEPFMVSSIPDDVLGQKVVLIVESETLDHAILLETIKSSKFLSKQQLPKQIVGLKRLVYTKNGKLQRQKTKQLAIDTLT</sequence>
<protein>
    <submittedName>
        <fullName evidence="4">AMP-binding protein</fullName>
    </submittedName>
</protein>
<evidence type="ECO:0000256" key="2">
    <source>
        <dbReference type="ARBA" id="ARBA00022598"/>
    </source>
</evidence>
<gene>
    <name evidence="4" type="ORF">ACFOSX_09790</name>
</gene>
<dbReference type="Proteomes" id="UP001595812">
    <property type="component" value="Unassembled WGS sequence"/>
</dbReference>
<comment type="caution">
    <text evidence="4">The sequence shown here is derived from an EMBL/GenBank/DDBJ whole genome shotgun (WGS) entry which is preliminary data.</text>
</comment>
<proteinExistence type="inferred from homology"/>
<comment type="similarity">
    <text evidence="1">Belongs to the ATP-dependent AMP-binding enzyme family.</text>
</comment>
<dbReference type="InterPro" id="IPR042099">
    <property type="entry name" value="ANL_N_sf"/>
</dbReference>
<feature type="domain" description="AMP-dependent synthetase/ligase" evidence="3">
    <location>
        <begin position="60"/>
        <end position="200"/>
    </location>
</feature>
<evidence type="ECO:0000256" key="1">
    <source>
        <dbReference type="ARBA" id="ARBA00006432"/>
    </source>
</evidence>
<dbReference type="PANTHER" id="PTHR43201:SF5">
    <property type="entry name" value="MEDIUM-CHAIN ACYL-COA LIGASE ACSF2, MITOCHONDRIAL"/>
    <property type="match status" value="1"/>
</dbReference>
<dbReference type="SUPFAM" id="SSF56801">
    <property type="entry name" value="Acetyl-CoA synthetase-like"/>
    <property type="match status" value="1"/>
</dbReference>
<dbReference type="Gene3D" id="3.40.50.12780">
    <property type="entry name" value="N-terminal domain of ligase-like"/>
    <property type="match status" value="1"/>
</dbReference>
<dbReference type="Pfam" id="PF00501">
    <property type="entry name" value="AMP-binding"/>
    <property type="match status" value="1"/>
</dbReference>
<dbReference type="PANTHER" id="PTHR43201">
    <property type="entry name" value="ACYL-COA SYNTHETASE"/>
    <property type="match status" value="1"/>
</dbReference>
<organism evidence="4 5">
    <name type="scientific">Winogradskyella maritima</name>
    <dbReference type="NCBI Taxonomy" id="1517766"/>
    <lineage>
        <taxon>Bacteria</taxon>
        <taxon>Pseudomonadati</taxon>
        <taxon>Bacteroidota</taxon>
        <taxon>Flavobacteriia</taxon>
        <taxon>Flavobacteriales</taxon>
        <taxon>Flavobacteriaceae</taxon>
        <taxon>Winogradskyella</taxon>
    </lineage>
</organism>
<accession>A0ABV8AHQ8</accession>
<dbReference type="EMBL" id="JBHSAT010000004">
    <property type="protein sequence ID" value="MFC3877523.1"/>
    <property type="molecule type" value="Genomic_DNA"/>
</dbReference>
<evidence type="ECO:0000313" key="4">
    <source>
        <dbReference type="EMBL" id="MFC3877523.1"/>
    </source>
</evidence>
<dbReference type="RefSeq" id="WP_386099975.1">
    <property type="nucleotide sequence ID" value="NZ_JBHSAT010000004.1"/>
</dbReference>
<dbReference type="InterPro" id="IPR000873">
    <property type="entry name" value="AMP-dep_synth/lig_dom"/>
</dbReference>
<keyword evidence="2" id="KW-0436">Ligase</keyword>
<dbReference type="Gene3D" id="3.30.300.30">
    <property type="match status" value="1"/>
</dbReference>
<keyword evidence="5" id="KW-1185">Reference proteome</keyword>
<evidence type="ECO:0000313" key="5">
    <source>
        <dbReference type="Proteomes" id="UP001595812"/>
    </source>
</evidence>
<dbReference type="InterPro" id="IPR045851">
    <property type="entry name" value="AMP-bd_C_sf"/>
</dbReference>
<name>A0ABV8AHQ8_9FLAO</name>